<sequence length="275" mass="29119">MVGSVLITGAGSGIGLATARLLAAKGYRVYGGVRKEEDAERLRALGVEPLLLDVTREEDLLGAREALGGGGLFGLVANAGVAVAGPLELVPPSAFRQALEVNVLGVHATVRAFLPLLREGGGRVVLMGSVSGLVALPLLGPYAASKFALEALADALRVELTPFGVKVILLEPGSVATPIWERAERAAEGYLLPPPPGTEGIYGRYLEVARRMAQRSAQAGLPPERVAEAVLRALESPRPRARYLVARRDRAWQTLLLRLLPTPLRDRLLARALGV</sequence>
<name>A0ABY2K4E5_9DEIN</name>
<proteinExistence type="predicted"/>
<dbReference type="Pfam" id="PF00106">
    <property type="entry name" value="adh_short"/>
    <property type="match status" value="1"/>
</dbReference>
<dbReference type="SUPFAM" id="SSF51735">
    <property type="entry name" value="NAD(P)-binding Rossmann-fold domains"/>
    <property type="match status" value="1"/>
</dbReference>
<accession>A0ABY2K4E5</accession>
<dbReference type="PROSITE" id="PS00061">
    <property type="entry name" value="ADH_SHORT"/>
    <property type="match status" value="1"/>
</dbReference>
<comment type="caution">
    <text evidence="2">The sequence shown here is derived from an EMBL/GenBank/DDBJ whole genome shotgun (WGS) entry which is preliminary data.</text>
</comment>
<dbReference type="SMART" id="SM00822">
    <property type="entry name" value="PKS_KR"/>
    <property type="match status" value="1"/>
</dbReference>
<evidence type="ECO:0000259" key="1">
    <source>
        <dbReference type="SMART" id="SM00822"/>
    </source>
</evidence>
<dbReference type="InterPro" id="IPR020904">
    <property type="entry name" value="Sc_DH/Rdtase_CS"/>
</dbReference>
<dbReference type="InterPro" id="IPR002347">
    <property type="entry name" value="SDR_fam"/>
</dbReference>
<dbReference type="InterPro" id="IPR036291">
    <property type="entry name" value="NAD(P)-bd_dom_sf"/>
</dbReference>
<dbReference type="Gene3D" id="3.40.50.720">
    <property type="entry name" value="NAD(P)-binding Rossmann-like Domain"/>
    <property type="match status" value="1"/>
</dbReference>
<evidence type="ECO:0000313" key="2">
    <source>
        <dbReference type="EMBL" id="TFU15113.1"/>
    </source>
</evidence>
<organism evidence="2 3">
    <name type="scientific">Thermus tengchongensis</name>
    <dbReference type="NCBI Taxonomy" id="1214928"/>
    <lineage>
        <taxon>Bacteria</taxon>
        <taxon>Thermotogati</taxon>
        <taxon>Deinococcota</taxon>
        <taxon>Deinococci</taxon>
        <taxon>Thermales</taxon>
        <taxon>Thermaceae</taxon>
        <taxon>Thermus</taxon>
    </lineage>
</organism>
<protein>
    <submittedName>
        <fullName evidence="2">SDR family oxidoreductase</fullName>
    </submittedName>
</protein>
<dbReference type="Proteomes" id="UP000297244">
    <property type="component" value="Unassembled WGS sequence"/>
</dbReference>
<evidence type="ECO:0000313" key="3">
    <source>
        <dbReference type="Proteomes" id="UP000297244"/>
    </source>
</evidence>
<dbReference type="PANTHER" id="PTHR43313:SF1">
    <property type="entry name" value="3BETA-HYDROXYSTEROID DEHYDROGENASE DHS-16"/>
    <property type="match status" value="1"/>
</dbReference>
<keyword evidence="3" id="KW-1185">Reference proteome</keyword>
<dbReference type="RefSeq" id="WP_038040566.1">
    <property type="nucleotide sequence ID" value="NZ_ML214255.1"/>
</dbReference>
<gene>
    <name evidence="2" type="ORF">E0489_10350</name>
</gene>
<dbReference type="InterPro" id="IPR057326">
    <property type="entry name" value="KR_dom"/>
</dbReference>
<dbReference type="PRINTS" id="PR00081">
    <property type="entry name" value="GDHRDH"/>
</dbReference>
<reference evidence="2 3" key="1">
    <citation type="submission" date="2019-03" db="EMBL/GenBank/DDBJ databases">
        <title>Thermus tengchongensis species for the arsenic transformation mechanism.</title>
        <authorList>
            <person name="Yuan G.C."/>
        </authorList>
    </citation>
    <scope>NUCLEOTIDE SEQUENCE [LARGE SCALE GENOMIC DNA]</scope>
    <source>
        <strain evidence="2 3">15Y</strain>
    </source>
</reference>
<dbReference type="EMBL" id="SKBL01000020">
    <property type="protein sequence ID" value="TFU15113.1"/>
    <property type="molecule type" value="Genomic_DNA"/>
</dbReference>
<dbReference type="PANTHER" id="PTHR43313">
    <property type="entry name" value="SHORT-CHAIN DEHYDROGENASE/REDUCTASE FAMILY 9C"/>
    <property type="match status" value="1"/>
</dbReference>
<dbReference type="CDD" id="cd05374">
    <property type="entry name" value="17beta-HSD-like_SDR_c"/>
    <property type="match status" value="1"/>
</dbReference>
<feature type="domain" description="Ketoreductase" evidence="1">
    <location>
        <begin position="3"/>
        <end position="173"/>
    </location>
</feature>